<evidence type="ECO:0000313" key="2">
    <source>
        <dbReference type="EMBL" id="CCF43860.1"/>
    </source>
</evidence>
<evidence type="ECO:0000313" key="3">
    <source>
        <dbReference type="Proteomes" id="UP000007174"/>
    </source>
</evidence>
<feature type="region of interest" description="Disordered" evidence="1">
    <location>
        <begin position="1"/>
        <end position="34"/>
    </location>
</feature>
<reference evidence="3" key="1">
    <citation type="journal article" date="2012" name="Nat. Genet.">
        <title>Lifestyle transitions in plant pathogenic Colletotrichum fungi deciphered by genome and transcriptome analyses.</title>
        <authorList>
            <person name="O'Connell R.J."/>
            <person name="Thon M.R."/>
            <person name="Hacquard S."/>
            <person name="Amyotte S.G."/>
            <person name="Kleemann J."/>
            <person name="Torres M.F."/>
            <person name="Damm U."/>
            <person name="Buiate E.A."/>
            <person name="Epstein L."/>
            <person name="Alkan N."/>
            <person name="Altmueller J."/>
            <person name="Alvarado-Balderrama L."/>
            <person name="Bauser C.A."/>
            <person name="Becker C."/>
            <person name="Birren B.W."/>
            <person name="Chen Z."/>
            <person name="Choi J."/>
            <person name="Crouch J.A."/>
            <person name="Duvick J.P."/>
            <person name="Farman M.A."/>
            <person name="Gan P."/>
            <person name="Heiman D."/>
            <person name="Henrissat B."/>
            <person name="Howard R.J."/>
            <person name="Kabbage M."/>
            <person name="Koch C."/>
            <person name="Kracher B."/>
            <person name="Kubo Y."/>
            <person name="Law A.D."/>
            <person name="Lebrun M.-H."/>
            <person name="Lee Y.-H."/>
            <person name="Miyara I."/>
            <person name="Moore N."/>
            <person name="Neumann U."/>
            <person name="Nordstroem K."/>
            <person name="Panaccione D.G."/>
            <person name="Panstruga R."/>
            <person name="Place M."/>
            <person name="Proctor R.H."/>
            <person name="Prusky D."/>
            <person name="Rech G."/>
            <person name="Reinhardt R."/>
            <person name="Rollins J.A."/>
            <person name="Rounsley S."/>
            <person name="Schardl C.L."/>
            <person name="Schwartz D.C."/>
            <person name="Shenoy N."/>
            <person name="Shirasu K."/>
            <person name="Sikhakolli U.R."/>
            <person name="Stueber K."/>
            <person name="Sukno S.A."/>
            <person name="Sweigard J.A."/>
            <person name="Takano Y."/>
            <person name="Takahara H."/>
            <person name="Trail F."/>
            <person name="van der Does H.C."/>
            <person name="Voll L.M."/>
            <person name="Will I."/>
            <person name="Young S."/>
            <person name="Zeng Q."/>
            <person name="Zhang J."/>
            <person name="Zhou S."/>
            <person name="Dickman M.B."/>
            <person name="Schulze-Lefert P."/>
            <person name="Ver Loren van Themaat E."/>
            <person name="Ma L.-J."/>
            <person name="Vaillancourt L.J."/>
        </authorList>
    </citation>
    <scope>NUCLEOTIDE SEQUENCE [LARGE SCALE GENOMIC DNA]</scope>
    <source>
        <strain evidence="3">IMI 349063</strain>
    </source>
</reference>
<feature type="compositionally biased region" description="Basic residues" evidence="1">
    <location>
        <begin position="1"/>
        <end position="12"/>
    </location>
</feature>
<dbReference type="EMBL" id="CACQ02006431">
    <property type="protein sequence ID" value="CCF43860.1"/>
    <property type="molecule type" value="Genomic_DNA"/>
</dbReference>
<accession>H1VUF1</accession>
<dbReference type="Proteomes" id="UP000007174">
    <property type="component" value="Unassembled WGS sequence"/>
</dbReference>
<dbReference type="AlphaFoldDB" id="H1VUF1"/>
<organism evidence="2 3">
    <name type="scientific">Colletotrichum higginsianum (strain IMI 349063)</name>
    <name type="common">Crucifer anthracnose fungus</name>
    <dbReference type="NCBI Taxonomy" id="759273"/>
    <lineage>
        <taxon>Eukaryota</taxon>
        <taxon>Fungi</taxon>
        <taxon>Dikarya</taxon>
        <taxon>Ascomycota</taxon>
        <taxon>Pezizomycotina</taxon>
        <taxon>Sordariomycetes</taxon>
        <taxon>Hypocreomycetidae</taxon>
        <taxon>Glomerellales</taxon>
        <taxon>Glomerellaceae</taxon>
        <taxon>Colletotrichum</taxon>
        <taxon>Colletotrichum destructivum species complex</taxon>
    </lineage>
</organism>
<gene>
    <name evidence="2" type="ORF">CH063_13447</name>
</gene>
<sequence length="62" mass="7133">MRRKRREKKKRHETLGSASALKHDGRGRFEPGAGWTSVWDCFAGSRGGGRQQRQRYWSGGEQ</sequence>
<proteinExistence type="predicted"/>
<dbReference type="HOGENOM" id="CLU_2904083_0_0_1"/>
<protein>
    <submittedName>
        <fullName evidence="2">Uncharacterized protein</fullName>
    </submittedName>
</protein>
<name>H1VUF1_COLHI</name>
<evidence type="ECO:0000256" key="1">
    <source>
        <dbReference type="SAM" id="MobiDB-lite"/>
    </source>
</evidence>